<keyword evidence="9" id="KW-0479">Metal-binding</keyword>
<evidence type="ECO:0000256" key="2">
    <source>
        <dbReference type="ARBA" id="ARBA00004123"/>
    </source>
</evidence>
<evidence type="ECO:0000256" key="11">
    <source>
        <dbReference type="ARBA" id="ARBA00022771"/>
    </source>
</evidence>
<dbReference type="Proteomes" id="UP000812440">
    <property type="component" value="Chromosome 5"/>
</dbReference>
<gene>
    <name evidence="21" type="ORF">GDO86_009700</name>
</gene>
<feature type="domain" description="C2H2-type" evidence="20">
    <location>
        <begin position="4"/>
        <end position="25"/>
    </location>
</feature>
<sequence>MLICDICTQEVQSEDDMKSHLLLMHMEQEICCPFCPLSGLTYDELNFHIHTAHADTLYWTEDEQSQTQNVLDRTNITKSIQGHKDSQDSYSKNHQNNLAQSVKSNDPCGSSFSTKDNSAQSSLCNSVSVDEIYEVNDSEAVSRSSASVQLCGTEVLECPFCLKVKTSLEELEYHVRSEHVDLMGTPTKGDDGQYECPMCSLVCANCQTLEEHVNLHLEENSFDEGASAKNSMDRNLARQLQDEEDNQRRNEEFEREKNEFQKLQEQYGFDNSGGYKQQSLQNLERAVSRGRLQPMEFHLHRAQIMESLATGVDDGRTKTSGIVESLRRYYNSAHEVTRVWLCSQLDHFSNAAGDKGWGCGFRNFQMLLSSLLQNDSYNNCLQACRSVPCIPKLQAMIEDAWKEGFDPQGASHFNGKLQGTKAWIGACEIYCLLTSLQLKCRILDFHQPSSPFGTHPLLFDWVLKYYASGLPAGDKVICTPKSPIYLQHQGHSRTIIGIEERKNKNLCLLIFDPGCSSEKMKKLLRFDLDSAALKTLQKFAGNLKHKQYQIVAVEGELSPEEKAVRLQASKVFQAERIP</sequence>
<dbReference type="InterPro" id="IPR013087">
    <property type="entry name" value="Znf_C2H2_type"/>
</dbReference>
<keyword evidence="13" id="KW-0862">Zinc</keyword>
<evidence type="ECO:0000256" key="19">
    <source>
        <dbReference type="SAM" id="Coils"/>
    </source>
</evidence>
<keyword evidence="15" id="KW-0539">Nucleus</keyword>
<dbReference type="OrthoDB" id="288987at2759"/>
<organism evidence="21 22">
    <name type="scientific">Hymenochirus boettgeri</name>
    <name type="common">Congo dwarf clawed frog</name>
    <dbReference type="NCBI Taxonomy" id="247094"/>
    <lineage>
        <taxon>Eukaryota</taxon>
        <taxon>Metazoa</taxon>
        <taxon>Chordata</taxon>
        <taxon>Craniata</taxon>
        <taxon>Vertebrata</taxon>
        <taxon>Euteleostomi</taxon>
        <taxon>Amphibia</taxon>
        <taxon>Batrachia</taxon>
        <taxon>Anura</taxon>
        <taxon>Pipoidea</taxon>
        <taxon>Pipidae</taxon>
        <taxon>Pipinae</taxon>
        <taxon>Hymenochirus</taxon>
    </lineage>
</organism>
<dbReference type="FunFam" id="3.90.70.130:FF:000002">
    <property type="entry name" value="Zinc finger containing ubiquitin peptidase 1"/>
    <property type="match status" value="1"/>
</dbReference>
<keyword evidence="12" id="KW-0378">Hydrolase</keyword>
<dbReference type="PANTHER" id="PTHR24403">
    <property type="entry name" value="ZINC FINGER PROTEIN"/>
    <property type="match status" value="1"/>
</dbReference>
<comment type="subcellular location">
    <subcellularLocation>
        <location evidence="3">Cytoplasm</location>
    </subcellularLocation>
    <subcellularLocation>
        <location evidence="2">Nucleus</location>
    </subcellularLocation>
</comment>
<evidence type="ECO:0000256" key="7">
    <source>
        <dbReference type="ARBA" id="ARBA00021993"/>
    </source>
</evidence>
<dbReference type="Gene3D" id="3.90.70.130">
    <property type="match status" value="1"/>
</dbReference>
<accession>A0A8T2JQD7</accession>
<reference evidence="21" key="1">
    <citation type="thesis" date="2020" institute="ProQuest LLC" country="789 East Eisenhower Parkway, Ann Arbor, MI, USA">
        <title>Comparative Genomics and Chromosome Evolution.</title>
        <authorList>
            <person name="Mudd A.B."/>
        </authorList>
    </citation>
    <scope>NUCLEOTIDE SEQUENCE</scope>
    <source>
        <strain evidence="21">Female2</strain>
        <tissue evidence="21">Blood</tissue>
    </source>
</reference>
<dbReference type="InterPro" id="IPR050688">
    <property type="entry name" value="Zinc_finger/UBP_domain"/>
</dbReference>
<keyword evidence="8" id="KW-0963">Cytoplasm</keyword>
<keyword evidence="11" id="KW-0863">Zinc-finger</keyword>
<comment type="subunit">
    <text evidence="5">Interacts with RPA1 and RPA2.</text>
</comment>
<comment type="catalytic activity">
    <reaction evidence="1">
        <text>Thiol-dependent hydrolysis of ester, thioester, amide, peptide and isopeptide bonds formed by the C-terminal Gly of ubiquitin (a 76-residue protein attached to proteins as an intracellular targeting signal).</text>
        <dbReference type="EC" id="3.4.19.12"/>
    </reaction>
</comment>
<dbReference type="GO" id="GO:0008270">
    <property type="term" value="F:zinc ion binding"/>
    <property type="evidence" value="ECO:0007669"/>
    <property type="project" value="UniProtKB-KW"/>
</dbReference>
<dbReference type="GO" id="GO:0005737">
    <property type="term" value="C:cytoplasm"/>
    <property type="evidence" value="ECO:0007669"/>
    <property type="project" value="UniProtKB-SubCell"/>
</dbReference>
<dbReference type="PROSITE" id="PS00028">
    <property type="entry name" value="ZINC_FINGER_C2H2_1"/>
    <property type="match status" value="2"/>
</dbReference>
<keyword evidence="10" id="KW-0677">Repeat</keyword>
<dbReference type="Gene3D" id="3.30.160.60">
    <property type="entry name" value="Classic Zinc Finger"/>
    <property type="match status" value="2"/>
</dbReference>
<keyword evidence="19" id="KW-0175">Coiled coil</keyword>
<dbReference type="GO" id="GO:0004843">
    <property type="term" value="F:cysteine-type deubiquitinase activity"/>
    <property type="evidence" value="ECO:0007669"/>
    <property type="project" value="UniProtKB-EC"/>
</dbReference>
<comment type="function">
    <text evidence="18">Deubiquitinase with endodeubiquitinase activity that specifically interacts with and cleaves 'Lys-63'-linked long polyubiquitin chains. Shows only weak activity against 'Lys-11' and 'Lys-48'-linked chains. Plays an important role in genome stability pathways, functioning to prevent spontaneous DNA damage and also promote cellular survival in response to exogenous DNA damage. Modulates the ubiquitination status of replication protein A (RPA) complex proteins in response to replication stress.</text>
</comment>
<keyword evidence="14" id="KW-0007">Acetylation</keyword>
<dbReference type="AlphaFoldDB" id="A0A8T2JQD7"/>
<evidence type="ECO:0000256" key="18">
    <source>
        <dbReference type="ARBA" id="ARBA00045669"/>
    </source>
</evidence>
<feature type="coiled-coil region" evidence="19">
    <location>
        <begin position="236"/>
        <end position="266"/>
    </location>
</feature>
<proteinExistence type="inferred from homology"/>
<evidence type="ECO:0000256" key="3">
    <source>
        <dbReference type="ARBA" id="ARBA00004496"/>
    </source>
</evidence>
<dbReference type="PANTHER" id="PTHR24403:SF82">
    <property type="entry name" value="ZINC FINGER-CONTAINING UBIQUITIN PEPTIDASE 1"/>
    <property type="match status" value="1"/>
</dbReference>
<evidence type="ECO:0000256" key="4">
    <source>
        <dbReference type="ARBA" id="ARBA00010469"/>
    </source>
</evidence>
<keyword evidence="22" id="KW-1185">Reference proteome</keyword>
<evidence type="ECO:0000259" key="20">
    <source>
        <dbReference type="PROSITE" id="PS00028"/>
    </source>
</evidence>
<dbReference type="EMBL" id="JAACNH010000004">
    <property type="protein sequence ID" value="KAG8444636.1"/>
    <property type="molecule type" value="Genomic_DNA"/>
</dbReference>
<evidence type="ECO:0000256" key="10">
    <source>
        <dbReference type="ARBA" id="ARBA00022737"/>
    </source>
</evidence>
<evidence type="ECO:0000256" key="15">
    <source>
        <dbReference type="ARBA" id="ARBA00023242"/>
    </source>
</evidence>
<evidence type="ECO:0000256" key="12">
    <source>
        <dbReference type="ARBA" id="ARBA00022801"/>
    </source>
</evidence>
<evidence type="ECO:0000256" key="9">
    <source>
        <dbReference type="ARBA" id="ARBA00022723"/>
    </source>
</evidence>
<evidence type="ECO:0000313" key="21">
    <source>
        <dbReference type="EMBL" id="KAG8444636.1"/>
    </source>
</evidence>
<evidence type="ECO:0000256" key="8">
    <source>
        <dbReference type="ARBA" id="ARBA00022490"/>
    </source>
</evidence>
<dbReference type="Pfam" id="PF07910">
    <property type="entry name" value="Peptidase_C78"/>
    <property type="match status" value="1"/>
</dbReference>
<name>A0A8T2JQD7_9PIPI</name>
<dbReference type="InterPro" id="IPR012462">
    <property type="entry name" value="UFSP1/2_DUB_cat"/>
</dbReference>
<evidence type="ECO:0000256" key="16">
    <source>
        <dbReference type="ARBA" id="ARBA00029662"/>
    </source>
</evidence>
<comment type="caution">
    <text evidence="21">The sequence shown here is derived from an EMBL/GenBank/DDBJ whole genome shotgun (WGS) entry which is preliminary data.</text>
</comment>
<evidence type="ECO:0000256" key="5">
    <source>
        <dbReference type="ARBA" id="ARBA00011274"/>
    </source>
</evidence>
<evidence type="ECO:0000313" key="22">
    <source>
        <dbReference type="Proteomes" id="UP000812440"/>
    </source>
</evidence>
<dbReference type="SMART" id="SM00355">
    <property type="entry name" value="ZnF_C2H2"/>
    <property type="match status" value="4"/>
</dbReference>
<dbReference type="GO" id="GO:0005634">
    <property type="term" value="C:nucleus"/>
    <property type="evidence" value="ECO:0007669"/>
    <property type="project" value="UniProtKB-SubCell"/>
</dbReference>
<dbReference type="EC" id="3.4.19.12" evidence="6"/>
<feature type="domain" description="C2H2-type" evidence="20">
    <location>
        <begin position="196"/>
        <end position="216"/>
    </location>
</feature>
<evidence type="ECO:0000256" key="14">
    <source>
        <dbReference type="ARBA" id="ARBA00022990"/>
    </source>
</evidence>
<evidence type="ECO:0000256" key="1">
    <source>
        <dbReference type="ARBA" id="ARBA00000707"/>
    </source>
</evidence>
<evidence type="ECO:0000256" key="13">
    <source>
        <dbReference type="ARBA" id="ARBA00022833"/>
    </source>
</evidence>
<evidence type="ECO:0000256" key="6">
    <source>
        <dbReference type="ARBA" id="ARBA00012759"/>
    </source>
</evidence>
<comment type="similarity">
    <text evidence="4">Belongs to the peptidase C78 family. ZUFSP subfamily.</text>
</comment>
<evidence type="ECO:0000256" key="17">
    <source>
        <dbReference type="ARBA" id="ARBA00031481"/>
    </source>
</evidence>
<protein>
    <recommendedName>
        <fullName evidence="7">Zinc finger-containing ubiquitin peptidase 1</fullName>
        <ecNumber evidence="6">3.4.19.12</ecNumber>
    </recommendedName>
    <alternativeName>
        <fullName evidence="17">Lys-63-specific deubiquitinase ZUFSP</fullName>
    </alternativeName>
    <alternativeName>
        <fullName evidence="16">Zinc finger with UFM1-specific peptidase domain protein</fullName>
    </alternativeName>
</protein>